<sequence>MNPLFPLLFQYNRQLTIALNEVLRPHGLFSAQWSIVYFLHRNGAQSLTQIWQTLSVEAPTVTRTVTRLEKLGWVMRVEGEDRREKIITLTPVAEDKLPAIKAAVREFEQAAVARLSKEEQAMLYQLVEKMKG</sequence>
<dbReference type="AlphaFoldDB" id="A0A078MIS2"/>
<feature type="domain" description="HTH marR-type" evidence="4">
    <location>
        <begin position="1"/>
        <end position="132"/>
    </location>
</feature>
<dbReference type="PROSITE" id="PS50995">
    <property type="entry name" value="HTH_MARR_2"/>
    <property type="match status" value="1"/>
</dbReference>
<accession>A0A078MIS2</accession>
<dbReference type="HOGENOM" id="CLU_083287_18_2_9"/>
<dbReference type="Pfam" id="PF01047">
    <property type="entry name" value="MarR"/>
    <property type="match status" value="1"/>
</dbReference>
<dbReference type="EMBL" id="LN483077">
    <property type="protein sequence ID" value="CEA05322.1"/>
    <property type="molecule type" value="Genomic_DNA"/>
</dbReference>
<dbReference type="PATRIC" id="fig|1461583.4.peg.2319"/>
<keyword evidence="2" id="KW-0238">DNA-binding</keyword>
<dbReference type="Gene3D" id="1.10.10.10">
    <property type="entry name" value="Winged helix-like DNA-binding domain superfamily/Winged helix DNA-binding domain"/>
    <property type="match status" value="1"/>
</dbReference>
<keyword evidence="3" id="KW-0804">Transcription</keyword>
<evidence type="ECO:0000259" key="4">
    <source>
        <dbReference type="PROSITE" id="PS50995"/>
    </source>
</evidence>
<dbReference type="SMART" id="SM00347">
    <property type="entry name" value="HTH_MARR"/>
    <property type="match status" value="1"/>
</dbReference>
<evidence type="ECO:0000256" key="2">
    <source>
        <dbReference type="ARBA" id="ARBA00023125"/>
    </source>
</evidence>
<dbReference type="PRINTS" id="PR00598">
    <property type="entry name" value="HTHMARR"/>
</dbReference>
<dbReference type="GO" id="GO:0003677">
    <property type="term" value="F:DNA binding"/>
    <property type="evidence" value="ECO:0007669"/>
    <property type="project" value="UniProtKB-KW"/>
</dbReference>
<dbReference type="PANTHER" id="PTHR42756">
    <property type="entry name" value="TRANSCRIPTIONAL REGULATOR, MARR"/>
    <property type="match status" value="1"/>
</dbReference>
<evidence type="ECO:0000313" key="5">
    <source>
        <dbReference type="EMBL" id="CEA05322.1"/>
    </source>
</evidence>
<name>A0A078MIS2_9BACL</name>
<evidence type="ECO:0000256" key="1">
    <source>
        <dbReference type="ARBA" id="ARBA00023015"/>
    </source>
</evidence>
<keyword evidence="1" id="KW-0805">Transcription regulation</keyword>
<protein>
    <submittedName>
        <fullName evidence="5">Transcriptional regulator SlyA</fullName>
    </submittedName>
</protein>
<proteinExistence type="predicted"/>
<dbReference type="SUPFAM" id="SSF46785">
    <property type="entry name" value="Winged helix' DNA-binding domain"/>
    <property type="match status" value="1"/>
</dbReference>
<dbReference type="InterPro" id="IPR000835">
    <property type="entry name" value="HTH_MarR-typ"/>
</dbReference>
<evidence type="ECO:0000256" key="3">
    <source>
        <dbReference type="ARBA" id="ARBA00023163"/>
    </source>
</evidence>
<gene>
    <name evidence="5" type="primary">slyA</name>
    <name evidence="5" type="ORF">BN1050_02402</name>
</gene>
<dbReference type="InterPro" id="IPR036390">
    <property type="entry name" value="WH_DNA-bd_sf"/>
</dbReference>
<dbReference type="InterPro" id="IPR036388">
    <property type="entry name" value="WH-like_DNA-bd_sf"/>
</dbReference>
<organism evidence="5">
    <name type="scientific">Metalysinibacillus saudimassiliensis</name>
    <dbReference type="NCBI Taxonomy" id="1461583"/>
    <lineage>
        <taxon>Bacteria</taxon>
        <taxon>Bacillati</taxon>
        <taxon>Bacillota</taxon>
        <taxon>Bacilli</taxon>
        <taxon>Bacillales</taxon>
        <taxon>Caryophanaceae</taxon>
        <taxon>Metalysinibacillus</taxon>
    </lineage>
</organism>
<dbReference type="GO" id="GO:0003700">
    <property type="term" value="F:DNA-binding transcription factor activity"/>
    <property type="evidence" value="ECO:0007669"/>
    <property type="project" value="InterPro"/>
</dbReference>
<dbReference type="PANTHER" id="PTHR42756:SF1">
    <property type="entry name" value="TRANSCRIPTIONAL REPRESSOR OF EMRAB OPERON"/>
    <property type="match status" value="1"/>
</dbReference>
<reference evidence="5" key="1">
    <citation type="submission" date="2014-07" db="EMBL/GenBank/DDBJ databases">
        <authorList>
            <person name="Urmite Genomes Urmite Genomes"/>
        </authorList>
    </citation>
    <scope>NUCLEOTIDE SEQUENCE</scope>
    <source>
        <strain evidence="5">13S34_air</strain>
    </source>
</reference>